<dbReference type="Proteomes" id="UP000031575">
    <property type="component" value="Unassembled WGS sequence"/>
</dbReference>
<dbReference type="EMBL" id="AWTV01000006">
    <property type="protein sequence ID" value="KIH92496.1"/>
    <property type="molecule type" value="Genomic_DNA"/>
</dbReference>
<feature type="domain" description="ThuA-like" evidence="1">
    <location>
        <begin position="6"/>
        <end position="262"/>
    </location>
</feature>
<dbReference type="PANTHER" id="PTHR40469">
    <property type="entry name" value="SECRETED GLYCOSYL HYDROLASE"/>
    <property type="match status" value="1"/>
</dbReference>
<keyword evidence="3" id="KW-1185">Reference proteome</keyword>
<dbReference type="VEuPathDB" id="FungiDB:SPBR_03173"/>
<dbReference type="SUPFAM" id="SSF52317">
    <property type="entry name" value="Class I glutamine amidotransferase-like"/>
    <property type="match status" value="1"/>
</dbReference>
<comment type="caution">
    <text evidence="2">The sequence shown here is derived from an EMBL/GenBank/DDBJ whole genome shotgun (WGS) entry which is preliminary data.</text>
</comment>
<dbReference type="AlphaFoldDB" id="A0A0C2ITT1"/>
<dbReference type="InterPro" id="IPR029010">
    <property type="entry name" value="ThuA-like"/>
</dbReference>
<dbReference type="PANTHER" id="PTHR40469:SF2">
    <property type="entry name" value="GALACTOSE-BINDING DOMAIN-LIKE SUPERFAMILY PROTEIN"/>
    <property type="match status" value="1"/>
</dbReference>
<gene>
    <name evidence="2" type="ORF">SPBR_03173</name>
</gene>
<accession>A0A0C2ITT1</accession>
<dbReference type="GO" id="GO:0016787">
    <property type="term" value="F:hydrolase activity"/>
    <property type="evidence" value="ECO:0007669"/>
    <property type="project" value="UniProtKB-KW"/>
</dbReference>
<proteinExistence type="predicted"/>
<organism evidence="2 3">
    <name type="scientific">Sporothrix brasiliensis 5110</name>
    <dbReference type="NCBI Taxonomy" id="1398154"/>
    <lineage>
        <taxon>Eukaryota</taxon>
        <taxon>Fungi</taxon>
        <taxon>Dikarya</taxon>
        <taxon>Ascomycota</taxon>
        <taxon>Pezizomycotina</taxon>
        <taxon>Sordariomycetes</taxon>
        <taxon>Sordariomycetidae</taxon>
        <taxon>Ophiostomatales</taxon>
        <taxon>Ophiostomataceae</taxon>
        <taxon>Sporothrix</taxon>
    </lineage>
</organism>
<dbReference type="GeneID" id="63676397"/>
<reference evidence="2 3" key="1">
    <citation type="journal article" date="2014" name="BMC Genomics">
        <title>Comparative genomics of the major fungal agents of human and animal Sporotrichosis: Sporothrix schenckii and Sporothrix brasiliensis.</title>
        <authorList>
            <person name="Teixeira M.M."/>
            <person name="de Almeida L.G."/>
            <person name="Kubitschek-Barreira P."/>
            <person name="Alves F.L."/>
            <person name="Kioshima E.S."/>
            <person name="Abadio A.K."/>
            <person name="Fernandes L."/>
            <person name="Derengowski L.S."/>
            <person name="Ferreira K.S."/>
            <person name="Souza R.C."/>
            <person name="Ruiz J.C."/>
            <person name="de Andrade N.C."/>
            <person name="Paes H.C."/>
            <person name="Nicola A.M."/>
            <person name="Albuquerque P."/>
            <person name="Gerber A.L."/>
            <person name="Martins V.P."/>
            <person name="Peconick L.D."/>
            <person name="Neto A.V."/>
            <person name="Chaucanez C.B."/>
            <person name="Silva P.A."/>
            <person name="Cunha O.L."/>
            <person name="de Oliveira F.F."/>
            <person name="dos Santos T.C."/>
            <person name="Barros A.L."/>
            <person name="Soares M.A."/>
            <person name="de Oliveira L.M."/>
            <person name="Marini M.M."/>
            <person name="Villalobos-Duno H."/>
            <person name="Cunha M.M."/>
            <person name="de Hoog S."/>
            <person name="da Silveira J.F."/>
            <person name="Henrissat B."/>
            <person name="Nino-Vega G.A."/>
            <person name="Cisalpino P.S."/>
            <person name="Mora-Montes H.M."/>
            <person name="Almeida S.R."/>
            <person name="Stajich J.E."/>
            <person name="Lopes-Bezerra L.M."/>
            <person name="Vasconcelos A.T."/>
            <person name="Felipe M.S."/>
        </authorList>
    </citation>
    <scope>NUCLEOTIDE SEQUENCE [LARGE SCALE GENOMIC DNA]</scope>
    <source>
        <strain evidence="2 3">5110</strain>
    </source>
</reference>
<dbReference type="Pfam" id="PF06283">
    <property type="entry name" value="ThuA"/>
    <property type="match status" value="1"/>
</dbReference>
<dbReference type="Gene3D" id="3.40.50.880">
    <property type="match status" value="1"/>
</dbReference>
<dbReference type="OrthoDB" id="3482285at2759"/>
<evidence type="ECO:0000259" key="1">
    <source>
        <dbReference type="Pfam" id="PF06283"/>
    </source>
</evidence>
<evidence type="ECO:0000313" key="3">
    <source>
        <dbReference type="Proteomes" id="UP000031575"/>
    </source>
</evidence>
<dbReference type="InterPro" id="IPR029062">
    <property type="entry name" value="Class_I_gatase-like"/>
</dbReference>
<keyword evidence="2" id="KW-0378">Hydrolase</keyword>
<evidence type="ECO:0000313" key="2">
    <source>
        <dbReference type="EMBL" id="KIH92496.1"/>
    </source>
</evidence>
<name>A0A0C2ITT1_9PEZI</name>
<dbReference type="RefSeq" id="XP_040620506.1">
    <property type="nucleotide sequence ID" value="XM_040761476.1"/>
</dbReference>
<protein>
    <submittedName>
        <fullName evidence="2">Secreted glycosyl hydrolase</fullName>
    </submittedName>
</protein>
<dbReference type="HOGENOM" id="CLU_057383_1_2_1"/>
<sequence>MPEPFKVLVFSKTLGYRHESIEAGILSFQKLAEQSTGSDHPFTVEASEDAEATFTPEILARFRVIVLLHASGNFLTSEQLAVLERQVSSGDSGIVGIHGASSAMLSREVDPAGYYGRLLGAVFTEHPAPQLGRVVIKAPQHPIVQPLLKVVSAPSDASLSGPSFSRFDEWYNFEPTSCAVVAAQQTPTTPTTESQDATNILLVADETTYEGGKHGEHHPIAWTWPDFEGTGTRVYYTALGHFAEAYEDEVFVSHLKTAVLWAAKLV</sequence>